<keyword evidence="2" id="KW-0862">Zinc</keyword>
<dbReference type="Gene3D" id="3.30.70.140">
    <property type="entry name" value="Aspartate carbamoyltransferase regulatory subunit, N-terminal domain"/>
    <property type="match status" value="1"/>
</dbReference>
<keyword evidence="7" id="KW-1185">Reference proteome</keyword>
<keyword evidence="6" id="KW-0808">Transferase</keyword>
<comment type="caution">
    <text evidence="6">The sequence shown here is derived from an EMBL/GenBank/DDBJ whole genome shotgun (WGS) entry which is preliminary data.</text>
</comment>
<keyword evidence="1" id="KW-0479">Metal-binding</keyword>
<sequence>MINVSKIKKGIVIDHIEYGHGFQIFKQLKLDEIEDVVVILRNIPSKKMGKKDLIKIETDLDLNFDILGLMDPNATVNIVENGEIKSKIKLSLPKKVYGTLKCKNPRCITNCEEVPTIEFTLVDCKKKEYKCEYCDARTKL</sequence>
<dbReference type="RefSeq" id="WP_113919869.1">
    <property type="nucleotide sequence ID" value="NZ_QNRX01000004.1"/>
</dbReference>
<evidence type="ECO:0000256" key="1">
    <source>
        <dbReference type="ARBA" id="ARBA00022723"/>
    </source>
</evidence>
<dbReference type="GO" id="GO:0009347">
    <property type="term" value="C:aspartate carbamoyltransferase complex"/>
    <property type="evidence" value="ECO:0007669"/>
    <property type="project" value="InterPro"/>
</dbReference>
<dbReference type="InterPro" id="IPR036792">
    <property type="entry name" value="Asp_carbatrfase_reg_C_sf"/>
</dbReference>
<dbReference type="SUPFAM" id="SSF54893">
    <property type="entry name" value="Aspartate carbamoyltransferase, Regulatory-chain, N-terminal domain"/>
    <property type="match status" value="1"/>
</dbReference>
<dbReference type="GO" id="GO:0006221">
    <property type="term" value="P:pyrimidine nucleotide biosynthetic process"/>
    <property type="evidence" value="ECO:0007669"/>
    <property type="project" value="UniProtKB-KW"/>
</dbReference>
<dbReference type="SUPFAM" id="SSF57825">
    <property type="entry name" value="Aspartate carbamoyltransferase, Regulatory-chain, C-terminal domain"/>
    <property type="match status" value="1"/>
</dbReference>
<dbReference type="Proteomes" id="UP000253490">
    <property type="component" value="Unassembled WGS sequence"/>
</dbReference>
<evidence type="ECO:0000259" key="4">
    <source>
        <dbReference type="Pfam" id="PF01948"/>
    </source>
</evidence>
<dbReference type="GO" id="GO:0006207">
    <property type="term" value="P:'de novo' pyrimidine nucleobase biosynthetic process"/>
    <property type="evidence" value="ECO:0007669"/>
    <property type="project" value="InterPro"/>
</dbReference>
<dbReference type="InterPro" id="IPR036793">
    <property type="entry name" value="Asp_carbatrfase_reg_N_sf"/>
</dbReference>
<dbReference type="InterPro" id="IPR020545">
    <property type="entry name" value="Asp_carbamoyltransf_reg_N"/>
</dbReference>
<dbReference type="Pfam" id="PF01948">
    <property type="entry name" value="PyrI"/>
    <property type="match status" value="1"/>
</dbReference>
<organism evidence="6 7">
    <name type="scientific">Alkalibaculum bacchi</name>
    <dbReference type="NCBI Taxonomy" id="645887"/>
    <lineage>
        <taxon>Bacteria</taxon>
        <taxon>Bacillati</taxon>
        <taxon>Bacillota</taxon>
        <taxon>Clostridia</taxon>
        <taxon>Eubacteriales</taxon>
        <taxon>Eubacteriaceae</taxon>
        <taxon>Alkalibaculum</taxon>
    </lineage>
</organism>
<dbReference type="InterPro" id="IPR002801">
    <property type="entry name" value="Asp_carbamoylTrfase_reg"/>
</dbReference>
<evidence type="ECO:0000313" key="7">
    <source>
        <dbReference type="Proteomes" id="UP000253490"/>
    </source>
</evidence>
<dbReference type="AlphaFoldDB" id="A0A366IBY1"/>
<evidence type="ECO:0000313" key="6">
    <source>
        <dbReference type="EMBL" id="RBP67304.1"/>
    </source>
</evidence>
<dbReference type="GO" id="GO:0046872">
    <property type="term" value="F:metal ion binding"/>
    <property type="evidence" value="ECO:0007669"/>
    <property type="project" value="UniProtKB-KW"/>
</dbReference>
<reference evidence="6 7" key="1">
    <citation type="submission" date="2018-06" db="EMBL/GenBank/DDBJ databases">
        <title>Genomic Encyclopedia of Type Strains, Phase IV (KMG-IV): sequencing the most valuable type-strain genomes for metagenomic binning, comparative biology and taxonomic classification.</title>
        <authorList>
            <person name="Goeker M."/>
        </authorList>
    </citation>
    <scope>NUCLEOTIDE SEQUENCE [LARGE SCALE GENOMIC DNA]</scope>
    <source>
        <strain evidence="6 7">DSM 22112</strain>
    </source>
</reference>
<feature type="domain" description="Aspartate carbamoyltransferase regulatory subunit C-terminal" evidence="5">
    <location>
        <begin position="95"/>
        <end position="136"/>
    </location>
</feature>
<dbReference type="GO" id="GO:0016740">
    <property type="term" value="F:transferase activity"/>
    <property type="evidence" value="ECO:0007669"/>
    <property type="project" value="UniProtKB-KW"/>
</dbReference>
<evidence type="ECO:0000256" key="2">
    <source>
        <dbReference type="ARBA" id="ARBA00022833"/>
    </source>
</evidence>
<proteinExistence type="predicted"/>
<evidence type="ECO:0000259" key="5">
    <source>
        <dbReference type="Pfam" id="PF02748"/>
    </source>
</evidence>
<keyword evidence="3" id="KW-0665">Pyrimidine biosynthesis</keyword>
<dbReference type="EMBL" id="QNRX01000004">
    <property type="protein sequence ID" value="RBP67304.1"/>
    <property type="molecule type" value="Genomic_DNA"/>
</dbReference>
<protein>
    <submittedName>
        <fullName evidence="6">Aspartate carbamoyltransferase regulatory subunit</fullName>
    </submittedName>
</protein>
<accession>A0A366IBY1</accession>
<dbReference type="NCBIfam" id="NF002063">
    <property type="entry name" value="PRK00893.1-3"/>
    <property type="match status" value="1"/>
</dbReference>
<name>A0A366IBY1_9FIRM</name>
<dbReference type="PANTHER" id="PTHR35805:SF1">
    <property type="entry name" value="ASPARTATE CARBAMOYLTRANSFERASE REGULATORY CHAIN"/>
    <property type="match status" value="1"/>
</dbReference>
<dbReference type="InterPro" id="IPR020542">
    <property type="entry name" value="Asp_carbamoyltrfase_reg_C"/>
</dbReference>
<feature type="domain" description="Aspartate carbamoyltransferase regulatory subunit N-terminal" evidence="4">
    <location>
        <begin position="3"/>
        <end position="90"/>
    </location>
</feature>
<dbReference type="Gene3D" id="2.30.30.20">
    <property type="entry name" value="Aspartate carbamoyltransferase regulatory subunit, C-terminal domain"/>
    <property type="match status" value="1"/>
</dbReference>
<dbReference type="Pfam" id="PF02748">
    <property type="entry name" value="PyrI_C"/>
    <property type="match status" value="1"/>
</dbReference>
<evidence type="ECO:0000256" key="3">
    <source>
        <dbReference type="ARBA" id="ARBA00022975"/>
    </source>
</evidence>
<gene>
    <name evidence="6" type="ORF">DES36_1043</name>
</gene>
<dbReference type="PANTHER" id="PTHR35805">
    <property type="entry name" value="ASPARTATE CARBAMOYLTRANSFERASE REGULATORY CHAIN"/>
    <property type="match status" value="1"/>
</dbReference>
<dbReference type="OrthoDB" id="5599321at2"/>